<feature type="compositionally biased region" description="Low complexity" evidence="7">
    <location>
        <begin position="36"/>
        <end position="102"/>
    </location>
</feature>
<feature type="compositionally biased region" description="Polar residues" evidence="7">
    <location>
        <begin position="1"/>
        <end position="11"/>
    </location>
</feature>
<dbReference type="PANTHER" id="PTHR43200">
    <property type="entry name" value="PHOSPHATASE"/>
    <property type="match status" value="1"/>
</dbReference>
<dbReference type="EMBL" id="MU853662">
    <property type="protein sequence ID" value="KAK4139464.1"/>
    <property type="molecule type" value="Genomic_DNA"/>
</dbReference>
<keyword evidence="3 6" id="KW-0479">Metal-binding</keyword>
<reference evidence="8" key="1">
    <citation type="journal article" date="2023" name="Mol. Phylogenet. Evol.">
        <title>Genome-scale phylogeny and comparative genomics of the fungal order Sordariales.</title>
        <authorList>
            <person name="Hensen N."/>
            <person name="Bonometti L."/>
            <person name="Westerberg I."/>
            <person name="Brannstrom I.O."/>
            <person name="Guillou S."/>
            <person name="Cros-Aarteil S."/>
            <person name="Calhoun S."/>
            <person name="Haridas S."/>
            <person name="Kuo A."/>
            <person name="Mondo S."/>
            <person name="Pangilinan J."/>
            <person name="Riley R."/>
            <person name="LaButti K."/>
            <person name="Andreopoulos B."/>
            <person name="Lipzen A."/>
            <person name="Chen C."/>
            <person name="Yan M."/>
            <person name="Daum C."/>
            <person name="Ng V."/>
            <person name="Clum A."/>
            <person name="Steindorff A."/>
            <person name="Ohm R.A."/>
            <person name="Martin F."/>
            <person name="Silar P."/>
            <person name="Natvig D.O."/>
            <person name="Lalanne C."/>
            <person name="Gautier V."/>
            <person name="Ament-Velasquez S.L."/>
            <person name="Kruys A."/>
            <person name="Hutchinson M.I."/>
            <person name="Powell A.J."/>
            <person name="Barry K."/>
            <person name="Miller A.N."/>
            <person name="Grigoriev I.V."/>
            <person name="Debuchy R."/>
            <person name="Gladieux P."/>
            <person name="Hiltunen Thoren M."/>
            <person name="Johannesson H."/>
        </authorList>
    </citation>
    <scope>NUCLEOTIDE SEQUENCE</scope>
    <source>
        <strain evidence="8">CBS 141.50</strain>
    </source>
</reference>
<gene>
    <name evidence="8" type="ORF">C8A04DRAFT_15835</name>
</gene>
<feature type="compositionally biased region" description="Low complexity" evidence="7">
    <location>
        <begin position="119"/>
        <end position="132"/>
    </location>
</feature>
<evidence type="ECO:0000313" key="8">
    <source>
        <dbReference type="EMBL" id="KAK4139464.1"/>
    </source>
</evidence>
<feature type="binding site" evidence="6">
    <location>
        <position position="319"/>
    </location>
    <ligand>
        <name>Mg(2+)</name>
        <dbReference type="ChEBI" id="CHEBI:18420"/>
        <label>1</label>
        <note>catalytic</note>
    </ligand>
</feature>
<feature type="binding site" evidence="6">
    <location>
        <position position="320"/>
    </location>
    <ligand>
        <name>Mg(2+)</name>
        <dbReference type="ChEBI" id="CHEBI:18420"/>
        <label>1</label>
        <note>catalytic</note>
    </ligand>
</feature>
<evidence type="ECO:0000256" key="1">
    <source>
        <dbReference type="ARBA" id="ARBA00001946"/>
    </source>
</evidence>
<reference evidence="8" key="2">
    <citation type="submission" date="2023-05" db="EMBL/GenBank/DDBJ databases">
        <authorList>
            <consortium name="Lawrence Berkeley National Laboratory"/>
            <person name="Steindorff A."/>
            <person name="Hensen N."/>
            <person name="Bonometti L."/>
            <person name="Westerberg I."/>
            <person name="Brannstrom I.O."/>
            <person name="Guillou S."/>
            <person name="Cros-Aarteil S."/>
            <person name="Calhoun S."/>
            <person name="Haridas S."/>
            <person name="Kuo A."/>
            <person name="Mondo S."/>
            <person name="Pangilinan J."/>
            <person name="Riley R."/>
            <person name="Labutti K."/>
            <person name="Andreopoulos B."/>
            <person name="Lipzen A."/>
            <person name="Chen C."/>
            <person name="Yanf M."/>
            <person name="Daum C."/>
            <person name="Ng V."/>
            <person name="Clum A."/>
            <person name="Ohm R."/>
            <person name="Martin F."/>
            <person name="Silar P."/>
            <person name="Natvig D."/>
            <person name="Lalanne C."/>
            <person name="Gautier V."/>
            <person name="Ament-Velasquez S.L."/>
            <person name="Kruys A."/>
            <person name="Hutchinson M.I."/>
            <person name="Powell A.J."/>
            <person name="Barry K."/>
            <person name="Miller A.N."/>
            <person name="Grigoriev I.V."/>
            <person name="Debuchy R."/>
            <person name="Gladieux P."/>
            <person name="Thoren M.H."/>
            <person name="Johannesson H."/>
        </authorList>
    </citation>
    <scope>NUCLEOTIDE SEQUENCE</scope>
    <source>
        <strain evidence="8">CBS 141.50</strain>
    </source>
</reference>
<proteinExistence type="inferred from homology"/>
<feature type="region of interest" description="Disordered" evidence="7">
    <location>
        <begin position="1"/>
        <end position="132"/>
    </location>
</feature>
<protein>
    <recommendedName>
        <fullName evidence="10">3'(2'),5'-bisphosphate nucleotidase</fullName>
    </recommendedName>
</protein>
<evidence type="ECO:0000256" key="2">
    <source>
        <dbReference type="ARBA" id="ARBA00009759"/>
    </source>
</evidence>
<name>A0AAN6ZJ40_9PEZI</name>
<evidence type="ECO:0000256" key="5">
    <source>
        <dbReference type="ARBA" id="ARBA00022842"/>
    </source>
</evidence>
<dbReference type="Pfam" id="PF00459">
    <property type="entry name" value="Inositol_P"/>
    <property type="match status" value="1"/>
</dbReference>
<dbReference type="Proteomes" id="UP001302676">
    <property type="component" value="Unassembled WGS sequence"/>
</dbReference>
<dbReference type="SUPFAM" id="SSF56655">
    <property type="entry name" value="Carbohydrate phosphatase"/>
    <property type="match status" value="1"/>
</dbReference>
<evidence type="ECO:0008006" key="10">
    <source>
        <dbReference type="Google" id="ProtNLM"/>
    </source>
</evidence>
<evidence type="ECO:0000256" key="6">
    <source>
        <dbReference type="PIRSR" id="PIRSR600760-2"/>
    </source>
</evidence>
<keyword evidence="5 6" id="KW-0460">Magnesium</keyword>
<accession>A0AAN6ZJ40</accession>
<dbReference type="GO" id="GO:0000103">
    <property type="term" value="P:sulfate assimilation"/>
    <property type="evidence" value="ECO:0007669"/>
    <property type="project" value="TreeGrafter"/>
</dbReference>
<dbReference type="GeneID" id="87815246"/>
<evidence type="ECO:0000256" key="7">
    <source>
        <dbReference type="SAM" id="MobiDB-lite"/>
    </source>
</evidence>
<evidence type="ECO:0000256" key="3">
    <source>
        <dbReference type="ARBA" id="ARBA00022723"/>
    </source>
</evidence>
<dbReference type="InterPro" id="IPR051090">
    <property type="entry name" value="Inositol_monoP_superfamily"/>
</dbReference>
<comment type="caution">
    <text evidence="8">The sequence shown here is derived from an EMBL/GenBank/DDBJ whole genome shotgun (WGS) entry which is preliminary data.</text>
</comment>
<dbReference type="Gene3D" id="3.40.190.80">
    <property type="match status" value="1"/>
</dbReference>
<comment type="cofactor">
    <cofactor evidence="1 6">
        <name>Mg(2+)</name>
        <dbReference type="ChEBI" id="CHEBI:18420"/>
    </cofactor>
</comment>
<sequence>MQRNVQNNRKQNSGGGTGSNGTSNNGAPTPTKTARRNASAANSNATVSKPVAPQQPQQQQRSTAASTSTRQVQASNGQPSSTHNTSTSTRTSATATASTATAVGQQQQIPIRSGPGKNTAAAAAPVAATGPAKKTAAAATTAAPKYPDLKNERYIAELAVQRVVLATKTVLNSILPLSPDAPSFGAALGQVKMAGAKAAGAASGATAGAIAVATAVAKADDSPVTIADFAGQALLIAALNKAFPRDGFLGEETAKELRANPAMAEKVWQLVKATKLADAERETLLGRPKSKEEMLALIDLGGSVETAVPGKRYWVMDPLDGTSAFLQGGQYAVALGLVQNGREILGVVACPNLPYERWVVGEIHEAMVGDEGLGIMMAAVRGHGVTIRKVGKGKLGKSAQVDRSGLRQPPITEPYPGPAKFKKLVFVDSENSPKTRVDKLKLFTGGCSGAVQLYSSHVRYAVMALGDRSWTQIRWPKAPNEKGKGRWSIWDHVGTPLIYTQSGPGVVTDLLGNNLRYDEGRNLESTWGVITADATMHRQIVDMVAAMPKF</sequence>
<keyword evidence="4" id="KW-0378">Hydrolase</keyword>
<feature type="binding site" evidence="6">
    <location>
        <position position="317"/>
    </location>
    <ligand>
        <name>Mg(2+)</name>
        <dbReference type="ChEBI" id="CHEBI:18420"/>
        <label>1</label>
        <note>catalytic</note>
    </ligand>
</feature>
<evidence type="ECO:0000313" key="9">
    <source>
        <dbReference type="Proteomes" id="UP001302676"/>
    </source>
</evidence>
<dbReference type="AlphaFoldDB" id="A0AAN6ZJ40"/>
<dbReference type="GO" id="GO:0046872">
    <property type="term" value="F:metal ion binding"/>
    <property type="evidence" value="ECO:0007669"/>
    <property type="project" value="UniProtKB-KW"/>
</dbReference>
<evidence type="ECO:0000256" key="4">
    <source>
        <dbReference type="ARBA" id="ARBA00022801"/>
    </source>
</evidence>
<feature type="binding site" evidence="6">
    <location>
        <position position="491"/>
    </location>
    <ligand>
        <name>Mg(2+)</name>
        <dbReference type="ChEBI" id="CHEBI:18420"/>
        <label>1</label>
        <note>catalytic</note>
    </ligand>
</feature>
<dbReference type="RefSeq" id="XP_062632835.1">
    <property type="nucleotide sequence ID" value="XM_062778633.1"/>
</dbReference>
<dbReference type="PANTHER" id="PTHR43200:SF2">
    <property type="entry name" value="3'(2'),5'-BISPHOSPHATE NUCLEOTIDASE"/>
    <property type="match status" value="1"/>
</dbReference>
<dbReference type="Gene3D" id="3.30.540.10">
    <property type="entry name" value="Fructose-1,6-Bisphosphatase, subunit A, domain 1"/>
    <property type="match status" value="1"/>
</dbReference>
<keyword evidence="9" id="KW-1185">Reference proteome</keyword>
<dbReference type="InterPro" id="IPR000760">
    <property type="entry name" value="Inositol_monophosphatase-like"/>
</dbReference>
<dbReference type="GO" id="GO:0008441">
    <property type="term" value="F:3'(2'),5'-bisphosphate nucleotidase activity"/>
    <property type="evidence" value="ECO:0007669"/>
    <property type="project" value="TreeGrafter"/>
</dbReference>
<comment type="similarity">
    <text evidence="2">Belongs to the inositol monophosphatase superfamily.</text>
</comment>
<organism evidence="8 9">
    <name type="scientific">Dichotomopilus funicola</name>
    <dbReference type="NCBI Taxonomy" id="1934379"/>
    <lineage>
        <taxon>Eukaryota</taxon>
        <taxon>Fungi</taxon>
        <taxon>Dikarya</taxon>
        <taxon>Ascomycota</taxon>
        <taxon>Pezizomycotina</taxon>
        <taxon>Sordariomycetes</taxon>
        <taxon>Sordariomycetidae</taxon>
        <taxon>Sordariales</taxon>
        <taxon>Chaetomiaceae</taxon>
        <taxon>Dichotomopilus</taxon>
    </lineage>
</organism>
<feature type="binding site" evidence="6">
    <location>
        <position position="251"/>
    </location>
    <ligand>
        <name>Mg(2+)</name>
        <dbReference type="ChEBI" id="CHEBI:18420"/>
        <label>1</label>
        <note>catalytic</note>
    </ligand>
</feature>